<evidence type="ECO:0000256" key="3">
    <source>
        <dbReference type="ARBA" id="ARBA00012838"/>
    </source>
</evidence>
<dbReference type="GO" id="GO:0005829">
    <property type="term" value="C:cytosol"/>
    <property type="evidence" value="ECO:0007669"/>
    <property type="project" value="TreeGrafter"/>
</dbReference>
<gene>
    <name evidence="15" type="primary">metG</name>
    <name evidence="15" type="ORF">Pla133_37190</name>
</gene>
<dbReference type="CDD" id="cd00814">
    <property type="entry name" value="MetRS_core"/>
    <property type="match status" value="1"/>
</dbReference>
<dbReference type="EC" id="6.1.1.10" evidence="3"/>
<dbReference type="GO" id="GO:0006431">
    <property type="term" value="P:methionyl-tRNA aminoacylation"/>
    <property type="evidence" value="ECO:0007669"/>
    <property type="project" value="InterPro"/>
</dbReference>
<evidence type="ECO:0000256" key="2">
    <source>
        <dbReference type="ARBA" id="ARBA00008258"/>
    </source>
</evidence>
<dbReference type="AlphaFoldDB" id="A0A518BNR1"/>
<comment type="similarity">
    <text evidence="2">Belongs to the class-I aminoacyl-tRNA synthetase family. MetG type 1 subfamily.</text>
</comment>
<dbReference type="InterPro" id="IPR023458">
    <property type="entry name" value="Met-tRNA_ligase_1"/>
</dbReference>
<evidence type="ECO:0000256" key="6">
    <source>
        <dbReference type="ARBA" id="ARBA00022741"/>
    </source>
</evidence>
<evidence type="ECO:0000259" key="14">
    <source>
        <dbReference type="Pfam" id="PF19303"/>
    </source>
</evidence>
<dbReference type="InterPro" id="IPR014758">
    <property type="entry name" value="Met-tRNA_synth"/>
</dbReference>
<dbReference type="KEGG" id="pbap:Pla133_37190"/>
<evidence type="ECO:0000256" key="8">
    <source>
        <dbReference type="ARBA" id="ARBA00022917"/>
    </source>
</evidence>
<dbReference type="NCBIfam" id="TIGR00398">
    <property type="entry name" value="metG"/>
    <property type="match status" value="1"/>
</dbReference>
<evidence type="ECO:0000313" key="16">
    <source>
        <dbReference type="Proteomes" id="UP000316921"/>
    </source>
</evidence>
<organism evidence="15 16">
    <name type="scientific">Engelhardtia mirabilis</name>
    <dbReference type="NCBI Taxonomy" id="2528011"/>
    <lineage>
        <taxon>Bacteria</taxon>
        <taxon>Pseudomonadati</taxon>
        <taxon>Planctomycetota</taxon>
        <taxon>Planctomycetia</taxon>
        <taxon>Planctomycetia incertae sedis</taxon>
        <taxon>Engelhardtia</taxon>
    </lineage>
</organism>
<dbReference type="PANTHER" id="PTHR45765:SF1">
    <property type="entry name" value="METHIONINE--TRNA LIGASE, CYTOPLASMIC"/>
    <property type="match status" value="1"/>
</dbReference>
<dbReference type="InterPro" id="IPR041872">
    <property type="entry name" value="Anticodon_Met"/>
</dbReference>
<dbReference type="EMBL" id="CP036287">
    <property type="protein sequence ID" value="QDU68618.1"/>
    <property type="molecule type" value="Genomic_DNA"/>
</dbReference>
<keyword evidence="16" id="KW-1185">Reference proteome</keyword>
<dbReference type="Proteomes" id="UP000316921">
    <property type="component" value="Chromosome"/>
</dbReference>
<dbReference type="GO" id="GO:0004825">
    <property type="term" value="F:methionine-tRNA ligase activity"/>
    <property type="evidence" value="ECO:0007669"/>
    <property type="project" value="UniProtKB-EC"/>
</dbReference>
<feature type="domain" description="Methionyl/Leucyl tRNA synthetase" evidence="13">
    <location>
        <begin position="4"/>
        <end position="400"/>
    </location>
</feature>
<feature type="domain" description="Methionyl-tRNA synthetase anticodon-binding" evidence="14">
    <location>
        <begin position="430"/>
        <end position="556"/>
    </location>
</feature>
<dbReference type="InterPro" id="IPR029038">
    <property type="entry name" value="MetRS_Zn"/>
</dbReference>
<keyword evidence="7 12" id="KW-0067">ATP-binding</keyword>
<dbReference type="PRINTS" id="PR01041">
    <property type="entry name" value="TRNASYNTHMET"/>
</dbReference>
<dbReference type="Gene3D" id="1.10.730.10">
    <property type="entry name" value="Isoleucyl-tRNA Synthetase, Domain 1"/>
    <property type="match status" value="1"/>
</dbReference>
<dbReference type="InterPro" id="IPR015413">
    <property type="entry name" value="Methionyl/Leucyl_tRNA_Synth"/>
</dbReference>
<name>A0A518BNR1_9BACT</name>
<evidence type="ECO:0000256" key="7">
    <source>
        <dbReference type="ARBA" id="ARBA00022840"/>
    </source>
</evidence>
<dbReference type="SUPFAM" id="SSF52374">
    <property type="entry name" value="Nucleotidylyl transferase"/>
    <property type="match status" value="1"/>
</dbReference>
<dbReference type="RefSeq" id="WP_145067786.1">
    <property type="nucleotide sequence ID" value="NZ_CP036287.1"/>
</dbReference>
<keyword evidence="9 12" id="KW-0030">Aminoacyl-tRNA synthetase</keyword>
<dbReference type="InterPro" id="IPR014729">
    <property type="entry name" value="Rossmann-like_a/b/a_fold"/>
</dbReference>
<comment type="function">
    <text evidence="1">Is required not only for elongation of protein synthesis but also for the initiation of all mRNA translation through initiator tRNA(fMet) aminoacylation.</text>
</comment>
<evidence type="ECO:0000256" key="5">
    <source>
        <dbReference type="ARBA" id="ARBA00022598"/>
    </source>
</evidence>
<keyword evidence="8 12" id="KW-0648">Protein biosynthesis</keyword>
<dbReference type="Pfam" id="PF09334">
    <property type="entry name" value="tRNA-synt_1g"/>
    <property type="match status" value="1"/>
</dbReference>
<dbReference type="Gene3D" id="2.20.28.20">
    <property type="entry name" value="Methionyl-tRNA synthetase, Zn-domain"/>
    <property type="match status" value="1"/>
</dbReference>
<comment type="catalytic activity">
    <reaction evidence="11">
        <text>tRNA(Met) + L-methionine + ATP = L-methionyl-tRNA(Met) + AMP + diphosphate</text>
        <dbReference type="Rhea" id="RHEA:13481"/>
        <dbReference type="Rhea" id="RHEA-COMP:9667"/>
        <dbReference type="Rhea" id="RHEA-COMP:9698"/>
        <dbReference type="ChEBI" id="CHEBI:30616"/>
        <dbReference type="ChEBI" id="CHEBI:33019"/>
        <dbReference type="ChEBI" id="CHEBI:57844"/>
        <dbReference type="ChEBI" id="CHEBI:78442"/>
        <dbReference type="ChEBI" id="CHEBI:78530"/>
        <dbReference type="ChEBI" id="CHEBI:456215"/>
        <dbReference type="EC" id="6.1.1.10"/>
    </reaction>
</comment>
<evidence type="ECO:0000256" key="1">
    <source>
        <dbReference type="ARBA" id="ARBA00003314"/>
    </source>
</evidence>
<dbReference type="InterPro" id="IPR009080">
    <property type="entry name" value="tRNAsynth_Ia_anticodon-bd"/>
</dbReference>
<dbReference type="GO" id="GO:0005524">
    <property type="term" value="F:ATP binding"/>
    <property type="evidence" value="ECO:0007669"/>
    <property type="project" value="UniProtKB-KW"/>
</dbReference>
<keyword evidence="5 12" id="KW-0436">Ligase</keyword>
<dbReference type="SUPFAM" id="SSF47323">
    <property type="entry name" value="Anticodon-binding domain of a subclass of class I aminoacyl-tRNA synthetases"/>
    <property type="match status" value="1"/>
</dbReference>
<accession>A0A518BNR1</accession>
<dbReference type="SUPFAM" id="SSF57770">
    <property type="entry name" value="Methionyl-tRNA synthetase (MetRS), Zn-domain"/>
    <property type="match status" value="1"/>
</dbReference>
<evidence type="ECO:0000256" key="11">
    <source>
        <dbReference type="ARBA" id="ARBA00047364"/>
    </source>
</evidence>
<evidence type="ECO:0000256" key="9">
    <source>
        <dbReference type="ARBA" id="ARBA00023146"/>
    </source>
</evidence>
<reference evidence="15 16" key="1">
    <citation type="submission" date="2019-02" db="EMBL/GenBank/DDBJ databases">
        <title>Deep-cultivation of Planctomycetes and their phenomic and genomic characterization uncovers novel biology.</title>
        <authorList>
            <person name="Wiegand S."/>
            <person name="Jogler M."/>
            <person name="Boedeker C."/>
            <person name="Pinto D."/>
            <person name="Vollmers J."/>
            <person name="Rivas-Marin E."/>
            <person name="Kohn T."/>
            <person name="Peeters S.H."/>
            <person name="Heuer A."/>
            <person name="Rast P."/>
            <person name="Oberbeckmann S."/>
            <person name="Bunk B."/>
            <person name="Jeske O."/>
            <person name="Meyerdierks A."/>
            <person name="Storesund J.E."/>
            <person name="Kallscheuer N."/>
            <person name="Luecker S."/>
            <person name="Lage O.M."/>
            <person name="Pohl T."/>
            <person name="Merkel B.J."/>
            <person name="Hornburger P."/>
            <person name="Mueller R.-W."/>
            <person name="Bruemmer F."/>
            <person name="Labrenz M."/>
            <person name="Spormann A.M."/>
            <person name="Op den Camp H."/>
            <person name="Overmann J."/>
            <person name="Amann R."/>
            <person name="Jetten M.S.M."/>
            <person name="Mascher T."/>
            <person name="Medema M.H."/>
            <person name="Devos D.P."/>
            <person name="Kaster A.-K."/>
            <person name="Ovreas L."/>
            <person name="Rohde M."/>
            <person name="Galperin M.Y."/>
            <person name="Jogler C."/>
        </authorList>
    </citation>
    <scope>NUCLEOTIDE SEQUENCE [LARGE SCALE GENOMIC DNA]</scope>
    <source>
        <strain evidence="15 16">Pla133</strain>
    </source>
</reference>
<evidence type="ECO:0000256" key="12">
    <source>
        <dbReference type="RuleBase" id="RU363039"/>
    </source>
</evidence>
<sequence>MPRYLVTSALPYANGPLHFGHVAGAYLPADVYVRTLRMQGEEVLYVCGADEHGVAITIGADQKGEPYPDYVAHWRDGMKAMFDRLGIAFDRWSGTSVSPRHVEFTQEFFRRLVDGGYFNAREKEQLYSPGEERFLADRYVVGTCPNCGFEEARGDECPNCGSWHDALDLGQPRSKLSGEALERRMSTNWYLDLPKLRDEYLGQWTRDHDWKPNVRAFIEGLLKDVPERAMTRDMSWGVPVPTDVAEGAEGKVLYVWFDAPIGYVSITAEWAAAQGDPDGWKRWWKDPETRLVNFIGKDNIPFHCLIFPAMLYGQQDGWILPWAVPANEFYNLEGRKFSTSGGWSIDLDAFFDRYDAEAARFYLLASGPETADSEWRWEGFQDCVNAQLADTIGNLATRVLRFCGKHFDGAIPPVGDHAAEFDALLLSECGEVADPGASIREFRFRRAAEELVANARIANVFVDRAAPWTLRKTDLPRAAAALATAAEWIALTARWMSPFMPGKAQQLWAMVGGAGAVEDASWPAAPVAGAWRSFPSGQALGEVDGLFAKLEDDQIAAEIEALRQRS</sequence>
<proteinExistence type="inferred from homology"/>
<protein>
    <recommendedName>
        <fullName evidence="4">Methionine--tRNA ligase</fullName>
        <ecNumber evidence="3">6.1.1.10</ecNumber>
    </recommendedName>
    <alternativeName>
        <fullName evidence="10">Methionyl-tRNA synthetase</fullName>
    </alternativeName>
</protein>
<evidence type="ECO:0000256" key="10">
    <source>
        <dbReference type="ARBA" id="ARBA00030904"/>
    </source>
</evidence>
<dbReference type="Gene3D" id="3.40.50.620">
    <property type="entry name" value="HUPs"/>
    <property type="match status" value="1"/>
</dbReference>
<evidence type="ECO:0000313" key="15">
    <source>
        <dbReference type="EMBL" id="QDU68618.1"/>
    </source>
</evidence>
<keyword evidence="6 12" id="KW-0547">Nucleotide-binding</keyword>
<dbReference type="PANTHER" id="PTHR45765">
    <property type="entry name" value="METHIONINE--TRNA LIGASE"/>
    <property type="match status" value="1"/>
</dbReference>
<dbReference type="Pfam" id="PF19303">
    <property type="entry name" value="Anticodon_3"/>
    <property type="match status" value="1"/>
</dbReference>
<dbReference type="InterPro" id="IPR033911">
    <property type="entry name" value="MetRS_core"/>
</dbReference>
<evidence type="ECO:0000256" key="4">
    <source>
        <dbReference type="ARBA" id="ARBA00018753"/>
    </source>
</evidence>
<evidence type="ECO:0000259" key="13">
    <source>
        <dbReference type="Pfam" id="PF09334"/>
    </source>
</evidence>